<organism evidence="3 4">
    <name type="scientific">Inhella proteolytica</name>
    <dbReference type="NCBI Taxonomy" id="2795029"/>
    <lineage>
        <taxon>Bacteria</taxon>
        <taxon>Pseudomonadati</taxon>
        <taxon>Pseudomonadota</taxon>
        <taxon>Betaproteobacteria</taxon>
        <taxon>Burkholderiales</taxon>
        <taxon>Sphaerotilaceae</taxon>
        <taxon>Inhella</taxon>
    </lineage>
</organism>
<dbReference type="EMBL" id="JAEDAK010000002">
    <property type="protein sequence ID" value="MBH9576265.1"/>
    <property type="molecule type" value="Genomic_DNA"/>
</dbReference>
<dbReference type="RefSeq" id="WP_198109866.1">
    <property type="nucleotide sequence ID" value="NZ_JAEDAK010000002.1"/>
</dbReference>
<keyword evidence="4" id="KW-1185">Reference proteome</keyword>
<proteinExistence type="predicted"/>
<evidence type="ECO:0000256" key="2">
    <source>
        <dbReference type="SAM" id="MobiDB-lite"/>
    </source>
</evidence>
<accession>A0A931J177</accession>
<name>A0A931J177_9BURK</name>
<evidence type="ECO:0008006" key="5">
    <source>
        <dbReference type="Google" id="ProtNLM"/>
    </source>
</evidence>
<keyword evidence="1" id="KW-0175">Coiled coil</keyword>
<dbReference type="Proteomes" id="UP000613266">
    <property type="component" value="Unassembled WGS sequence"/>
</dbReference>
<reference evidence="3" key="1">
    <citation type="submission" date="2020-12" db="EMBL/GenBank/DDBJ databases">
        <title>The genome sequence of Inhella sp. 1Y17.</title>
        <authorList>
            <person name="Liu Y."/>
        </authorList>
    </citation>
    <scope>NUCLEOTIDE SEQUENCE</scope>
    <source>
        <strain evidence="3">1Y17</strain>
    </source>
</reference>
<evidence type="ECO:0000313" key="3">
    <source>
        <dbReference type="EMBL" id="MBH9576265.1"/>
    </source>
</evidence>
<protein>
    <recommendedName>
        <fullName evidence="5">Sel1 repeat family protein</fullName>
    </recommendedName>
</protein>
<feature type="coiled-coil region" evidence="1">
    <location>
        <begin position="51"/>
        <end position="120"/>
    </location>
</feature>
<comment type="caution">
    <text evidence="3">The sequence shown here is derived from an EMBL/GenBank/DDBJ whole genome shotgun (WGS) entry which is preliminary data.</text>
</comment>
<feature type="region of interest" description="Disordered" evidence="2">
    <location>
        <begin position="280"/>
        <end position="309"/>
    </location>
</feature>
<evidence type="ECO:0000313" key="4">
    <source>
        <dbReference type="Proteomes" id="UP000613266"/>
    </source>
</evidence>
<dbReference type="AlphaFoldDB" id="A0A931J177"/>
<evidence type="ECO:0000256" key="1">
    <source>
        <dbReference type="SAM" id="Coils"/>
    </source>
</evidence>
<sequence>MSPARPPRKSIGLGKPGSRATLLLALQLGMGEFALAMSPTELRRLEDLERAHEQQREFDRQAAERQNAQIQRDAELHEAQVRKLRELHQRLERCGSCAERAALQAELERIQAQHAEAIRLYCANADQWRQQGTAAAALIGGLIHGSPLCQLRRQEARQQLVDKARSGKPEDAHRLALWTIKEEGDVRQGCTQLEAGVSQGHGVFMRDYAHWCLGNRQSGIDAQRGEQLLQHCADQGEPECALALRNYRFNREASAQRATARSSANKDYARRPPLEAAALRRERGDAARQAAREEARSHHQERREQEQARVCDFETKRLSSLQERLEAAGNERQRLVAQRALERGQKRQESACAGG</sequence>
<gene>
    <name evidence="3" type="ORF">I7X39_05015</name>
</gene>